<organism evidence="1">
    <name type="scientific">Rhizophora mucronata</name>
    <name type="common">Asiatic mangrove</name>
    <dbReference type="NCBI Taxonomy" id="61149"/>
    <lineage>
        <taxon>Eukaryota</taxon>
        <taxon>Viridiplantae</taxon>
        <taxon>Streptophyta</taxon>
        <taxon>Embryophyta</taxon>
        <taxon>Tracheophyta</taxon>
        <taxon>Spermatophyta</taxon>
        <taxon>Magnoliopsida</taxon>
        <taxon>eudicotyledons</taxon>
        <taxon>Gunneridae</taxon>
        <taxon>Pentapetalae</taxon>
        <taxon>rosids</taxon>
        <taxon>fabids</taxon>
        <taxon>Malpighiales</taxon>
        <taxon>Rhizophoraceae</taxon>
        <taxon>Rhizophora</taxon>
    </lineage>
</organism>
<dbReference type="AlphaFoldDB" id="A0A2P2Q6X2"/>
<name>A0A2P2Q6X2_RHIMU</name>
<proteinExistence type="predicted"/>
<reference evidence="1" key="1">
    <citation type="submission" date="2018-02" db="EMBL/GenBank/DDBJ databases">
        <title>Rhizophora mucronata_Transcriptome.</title>
        <authorList>
            <person name="Meera S.P."/>
            <person name="Sreeshan A."/>
            <person name="Augustine A."/>
        </authorList>
    </citation>
    <scope>NUCLEOTIDE SEQUENCE</scope>
    <source>
        <tissue evidence="1">Leaf</tissue>
    </source>
</reference>
<accession>A0A2P2Q6X2</accession>
<sequence>MCIILHILAGYYQKIDFQTMSRSLEISNRIMLVTEPQIGLCSTKKSSPQIQENCNTPHCTHKNCHLRPT</sequence>
<dbReference type="EMBL" id="GGEC01082247">
    <property type="protein sequence ID" value="MBX62731.1"/>
    <property type="molecule type" value="Transcribed_RNA"/>
</dbReference>
<evidence type="ECO:0000313" key="1">
    <source>
        <dbReference type="EMBL" id="MBX62731.1"/>
    </source>
</evidence>
<protein>
    <submittedName>
        <fullName evidence="1">Uncharacterized protein</fullName>
    </submittedName>
</protein>